<accession>A0A913YLP2</accession>
<dbReference type="Proteomes" id="UP000887567">
    <property type="component" value="Unplaced"/>
</dbReference>
<dbReference type="CDD" id="cd04301">
    <property type="entry name" value="NAT_SF"/>
    <property type="match status" value="1"/>
</dbReference>
<dbReference type="OrthoDB" id="41532at2759"/>
<dbReference type="SUPFAM" id="SSF55729">
    <property type="entry name" value="Acyl-CoA N-acyltransferases (Nat)"/>
    <property type="match status" value="1"/>
</dbReference>
<dbReference type="PROSITE" id="PS51186">
    <property type="entry name" value="GNAT"/>
    <property type="match status" value="1"/>
</dbReference>
<reference evidence="4" key="1">
    <citation type="submission" date="2022-11" db="UniProtKB">
        <authorList>
            <consortium name="EnsemblMetazoa"/>
        </authorList>
    </citation>
    <scope>IDENTIFICATION</scope>
</reference>
<dbReference type="KEGG" id="epa:110244202"/>
<dbReference type="RefSeq" id="XP_028516385.1">
    <property type="nucleotide sequence ID" value="XM_028660584.1"/>
</dbReference>
<dbReference type="PANTHER" id="PTHR13947:SF37">
    <property type="entry name" value="LD18367P"/>
    <property type="match status" value="1"/>
</dbReference>
<dbReference type="Gene3D" id="3.40.630.30">
    <property type="match status" value="1"/>
</dbReference>
<evidence type="ECO:0000313" key="4">
    <source>
        <dbReference type="EnsemblMetazoa" id="XP_028516385.1"/>
    </source>
</evidence>
<evidence type="ECO:0000313" key="5">
    <source>
        <dbReference type="Proteomes" id="UP000887567"/>
    </source>
</evidence>
<keyword evidence="2" id="KW-1133">Transmembrane helix</keyword>
<protein>
    <recommendedName>
        <fullName evidence="3">N-acetyltransferase domain-containing protein</fullName>
    </recommendedName>
</protein>
<dbReference type="InterPro" id="IPR016181">
    <property type="entry name" value="Acyl_CoA_acyltransferase"/>
</dbReference>
<organism evidence="4 5">
    <name type="scientific">Exaiptasia diaphana</name>
    <name type="common">Tropical sea anemone</name>
    <name type="synonym">Aiptasia pulchella</name>
    <dbReference type="NCBI Taxonomy" id="2652724"/>
    <lineage>
        <taxon>Eukaryota</taxon>
        <taxon>Metazoa</taxon>
        <taxon>Cnidaria</taxon>
        <taxon>Anthozoa</taxon>
        <taxon>Hexacorallia</taxon>
        <taxon>Actiniaria</taxon>
        <taxon>Aiptasiidae</taxon>
        <taxon>Exaiptasia</taxon>
    </lineage>
</organism>
<sequence>MDKLEVELRSFEPNDKYECHTLFRRGMMEVIPSLYAIEVKGYLKCALFLVPVIALTLTWSLRDVIVLLCLCAIIAALVYIHIYFTMTRFIHHSLSDDLQDVAKVYQDGSCMFVAVLNGAIVGMAGVLHNDQHKPGHAEVLRMSVNPSIRKRGIATKLLKAIEHFCNDNNYTKLTLKTTSGQYAAMALYEKNGFKEIRRQQPAFFVHFIKQVMYEKMLTQRI</sequence>
<dbReference type="InterPro" id="IPR000182">
    <property type="entry name" value="GNAT_dom"/>
</dbReference>
<dbReference type="AlphaFoldDB" id="A0A913YLP2"/>
<dbReference type="GeneID" id="110244202"/>
<keyword evidence="5" id="KW-1185">Reference proteome</keyword>
<name>A0A913YLP2_EXADI</name>
<dbReference type="OMA" id="TMCWWVI"/>
<dbReference type="InterPro" id="IPR050769">
    <property type="entry name" value="NAT_camello-type"/>
</dbReference>
<dbReference type="GO" id="GO:0008080">
    <property type="term" value="F:N-acetyltransferase activity"/>
    <property type="evidence" value="ECO:0007669"/>
    <property type="project" value="InterPro"/>
</dbReference>
<feature type="transmembrane region" description="Helical" evidence="2">
    <location>
        <begin position="41"/>
        <end position="59"/>
    </location>
</feature>
<evidence type="ECO:0000256" key="2">
    <source>
        <dbReference type="SAM" id="Phobius"/>
    </source>
</evidence>
<keyword evidence="1" id="KW-0808">Transferase</keyword>
<keyword evidence="2" id="KW-0812">Transmembrane</keyword>
<dbReference type="PANTHER" id="PTHR13947">
    <property type="entry name" value="GNAT FAMILY N-ACETYLTRANSFERASE"/>
    <property type="match status" value="1"/>
</dbReference>
<feature type="transmembrane region" description="Helical" evidence="2">
    <location>
        <begin position="65"/>
        <end position="84"/>
    </location>
</feature>
<proteinExistence type="predicted"/>
<feature type="domain" description="N-acetyltransferase" evidence="3">
    <location>
        <begin position="74"/>
        <end position="214"/>
    </location>
</feature>
<keyword evidence="2" id="KW-0472">Membrane</keyword>
<evidence type="ECO:0000259" key="3">
    <source>
        <dbReference type="PROSITE" id="PS51186"/>
    </source>
</evidence>
<dbReference type="EnsemblMetazoa" id="XM_028660584.1">
    <property type="protein sequence ID" value="XP_028516385.1"/>
    <property type="gene ID" value="LOC110244202"/>
</dbReference>
<evidence type="ECO:0000256" key="1">
    <source>
        <dbReference type="ARBA" id="ARBA00022679"/>
    </source>
</evidence>
<dbReference type="Pfam" id="PF00583">
    <property type="entry name" value="Acetyltransf_1"/>
    <property type="match status" value="1"/>
</dbReference>